<evidence type="ECO:0000313" key="6">
    <source>
        <dbReference type="RefSeq" id="XP_038981423.1"/>
    </source>
</evidence>
<feature type="compositionally biased region" description="Basic and acidic residues" evidence="4">
    <location>
        <begin position="184"/>
        <end position="198"/>
    </location>
</feature>
<protein>
    <submittedName>
        <fullName evidence="6">Probable protein ABIL5 isoform X1</fullName>
    </submittedName>
</protein>
<comment type="subunit">
    <text evidence="2">Binds SCAR.</text>
</comment>
<dbReference type="KEGG" id="pda:103706857"/>
<feature type="region of interest" description="Disordered" evidence="4">
    <location>
        <begin position="166"/>
        <end position="198"/>
    </location>
</feature>
<dbReference type="OrthoDB" id="2159336at2759"/>
<feature type="compositionally biased region" description="Basic and acidic residues" evidence="4">
    <location>
        <begin position="17"/>
        <end position="26"/>
    </location>
</feature>
<reference evidence="5" key="1">
    <citation type="journal article" date="2019" name="Nat. Commun.">
        <title>Genome-wide association mapping of date palm fruit traits.</title>
        <authorList>
            <person name="Hazzouri K.M."/>
            <person name="Gros-Balthazard M."/>
            <person name="Flowers J.M."/>
            <person name="Copetti D."/>
            <person name="Lemansour A."/>
            <person name="Lebrun M."/>
            <person name="Masmoudi K."/>
            <person name="Ferrand S."/>
            <person name="Dhar M.I."/>
            <person name="Fresquez Z.A."/>
            <person name="Rosas U."/>
            <person name="Zhang J."/>
            <person name="Talag J."/>
            <person name="Lee S."/>
            <person name="Kudrna D."/>
            <person name="Powell R.F."/>
            <person name="Leitch I.J."/>
            <person name="Krueger R.R."/>
            <person name="Wing R.A."/>
            <person name="Amiri K.M.A."/>
            <person name="Purugganan M.D."/>
        </authorList>
    </citation>
    <scope>NUCLEOTIDE SEQUENCE [LARGE SCALE GENOMIC DNA]</scope>
    <source>
        <strain evidence="5">cv. Khalas</strain>
    </source>
</reference>
<evidence type="ECO:0000256" key="3">
    <source>
        <dbReference type="ARBA" id="ARBA00025223"/>
    </source>
</evidence>
<proteinExistence type="inferred from homology"/>
<evidence type="ECO:0000313" key="5">
    <source>
        <dbReference type="Proteomes" id="UP000228380"/>
    </source>
</evidence>
<organism evidence="5 6">
    <name type="scientific">Phoenix dactylifera</name>
    <name type="common">Date palm</name>
    <dbReference type="NCBI Taxonomy" id="42345"/>
    <lineage>
        <taxon>Eukaryota</taxon>
        <taxon>Viridiplantae</taxon>
        <taxon>Streptophyta</taxon>
        <taxon>Embryophyta</taxon>
        <taxon>Tracheophyta</taxon>
        <taxon>Spermatophyta</taxon>
        <taxon>Magnoliopsida</taxon>
        <taxon>Liliopsida</taxon>
        <taxon>Arecaceae</taxon>
        <taxon>Coryphoideae</taxon>
        <taxon>Phoeniceae</taxon>
        <taxon>Phoenix</taxon>
    </lineage>
</organism>
<gene>
    <name evidence="6" type="primary">LOC103706857</name>
</gene>
<reference evidence="6" key="2">
    <citation type="submission" date="2025-08" db="UniProtKB">
        <authorList>
            <consortium name="RefSeq"/>
        </authorList>
    </citation>
    <scope>IDENTIFICATION</scope>
    <source>
        <tissue evidence="6">Young leaves</tissue>
    </source>
</reference>
<dbReference type="InterPro" id="IPR028457">
    <property type="entry name" value="ABI"/>
</dbReference>
<dbReference type="RefSeq" id="XP_038981423.1">
    <property type="nucleotide sequence ID" value="XM_039125495.1"/>
</dbReference>
<accession>A0A8B9ABW6</accession>
<dbReference type="Proteomes" id="UP000228380">
    <property type="component" value="Chromosome 4"/>
</dbReference>
<dbReference type="AlphaFoldDB" id="A0A8B9ABW6"/>
<name>A0A8B9ABW6_PHODC</name>
<dbReference type="PANTHER" id="PTHR10460">
    <property type="entry name" value="ABL INTERACTOR FAMILY MEMBER"/>
    <property type="match status" value="1"/>
</dbReference>
<comment type="similarity">
    <text evidence="1">Belongs to the ABI family.</text>
</comment>
<comment type="function">
    <text evidence="3">Involved in regulation of actin and microtubule organization. Part of a WAVE complex that activates the Arp2/3 complex.</text>
</comment>
<sequence>MRQEEGEEGQNLSGEIEMEKGKEKQEAAPVSAMPLPKSPSFLNPEEPGTEADRFQQALLELKDLRSQLHQAADYCENTFLKTGHGTIELENTKSYICHAIVAVVDHLGNVSSKLEHQLQGNIEVLQTEQKIDCLKQRLLTCQQYAVSLKLSAVRWSAKLPRHHQHYLSPLAQHPEKSSGISRNEAADKKASETPGKKDQLAVAICPPVSVAGDSVKLPNLGSGITSSTAIPVLEGPSILSKPSNSSFGSYTDDVHLLLGGDQKKKSLQGIKFLSFLRTSARSHRKGW</sequence>
<evidence type="ECO:0000256" key="1">
    <source>
        <dbReference type="ARBA" id="ARBA00010020"/>
    </source>
</evidence>
<dbReference type="PANTHER" id="PTHR10460:SF11">
    <property type="entry name" value="PROTEIN ABIL5-RELATED"/>
    <property type="match status" value="1"/>
</dbReference>
<dbReference type="Gene3D" id="6.10.140.1620">
    <property type="match status" value="1"/>
</dbReference>
<evidence type="ECO:0000256" key="4">
    <source>
        <dbReference type="SAM" id="MobiDB-lite"/>
    </source>
</evidence>
<dbReference type="GeneID" id="103706857"/>
<keyword evidence="5" id="KW-1185">Reference proteome</keyword>
<evidence type="ECO:0000256" key="2">
    <source>
        <dbReference type="ARBA" id="ARBA00011513"/>
    </source>
</evidence>
<feature type="region of interest" description="Disordered" evidence="4">
    <location>
        <begin position="1"/>
        <end position="49"/>
    </location>
</feature>